<gene>
    <name evidence="1" type="ORF">EW026_g4302</name>
</gene>
<sequence length="488" mass="52943">MNPVQEQLSGYAGFTTDLFIRFLKYSAIGFVAVTLTTINAFEGAHIWVENIELAAEKDEDVKKWQWDVESERWSGGSGGGTDPGLGFLGRHAVRAAWMAQNWGIGSEGSVMSSNAFSGRARSGVSGLNVVEARLEVAQSFLNIALKYAQERSASGQLRAQTIAELQARHANIMERMGQRDALYEARSEYERVWAGQPGKGIDAARTAVKLGDLSRRLGEYEDALSWWSRAMYLVKGSSGAASAEILATVPDSVPTEPLAQRTFVSTLVSLSAFYATTGQLRKAKAVEESSLALLQSIPQSKTSESASPPESLHAFYILHRSALLSIHLAEVLYARSKKQTSSLEWLARAAESSERVALSLTGLPAIHPDAPESQIPHPPSTEAPLIPVYAKSISLKRPAKSLLRDARRTAAEAWSLTGILTESHDTPGSKERALECYERALGWAGVAADRAGGIGKPGEGTLEDEWKALWSNYVRVREAVKNKASGNK</sequence>
<protein>
    <submittedName>
        <fullName evidence="1">Uncharacterized protein</fullName>
    </submittedName>
</protein>
<comment type="caution">
    <text evidence="1">The sequence shown here is derived from an EMBL/GenBank/DDBJ whole genome shotgun (WGS) entry which is preliminary data.</text>
</comment>
<name>A0A4S4KIQ0_9APHY</name>
<evidence type="ECO:0000313" key="2">
    <source>
        <dbReference type="Proteomes" id="UP000309038"/>
    </source>
</evidence>
<accession>A0A4S4KIQ0</accession>
<dbReference type="EMBL" id="SGPJ01000150">
    <property type="protein sequence ID" value="THG97760.1"/>
    <property type="molecule type" value="Genomic_DNA"/>
</dbReference>
<dbReference type="AlphaFoldDB" id="A0A4S4KIQ0"/>
<dbReference type="Proteomes" id="UP000309038">
    <property type="component" value="Unassembled WGS sequence"/>
</dbReference>
<dbReference type="InterPro" id="IPR011990">
    <property type="entry name" value="TPR-like_helical_dom_sf"/>
</dbReference>
<keyword evidence="2" id="KW-1185">Reference proteome</keyword>
<organism evidence="1 2">
    <name type="scientific">Hermanssonia centrifuga</name>
    <dbReference type="NCBI Taxonomy" id="98765"/>
    <lineage>
        <taxon>Eukaryota</taxon>
        <taxon>Fungi</taxon>
        <taxon>Dikarya</taxon>
        <taxon>Basidiomycota</taxon>
        <taxon>Agaricomycotina</taxon>
        <taxon>Agaricomycetes</taxon>
        <taxon>Polyporales</taxon>
        <taxon>Meruliaceae</taxon>
        <taxon>Hermanssonia</taxon>
    </lineage>
</organism>
<evidence type="ECO:0000313" key="1">
    <source>
        <dbReference type="EMBL" id="THG97760.1"/>
    </source>
</evidence>
<reference evidence="1 2" key="1">
    <citation type="submission" date="2019-02" db="EMBL/GenBank/DDBJ databases">
        <title>Genome sequencing of the rare red list fungi Phlebia centrifuga.</title>
        <authorList>
            <person name="Buettner E."/>
            <person name="Kellner H."/>
        </authorList>
    </citation>
    <scope>NUCLEOTIDE SEQUENCE [LARGE SCALE GENOMIC DNA]</scope>
    <source>
        <strain evidence="1 2">DSM 108282</strain>
    </source>
</reference>
<proteinExistence type="predicted"/>
<dbReference type="Gene3D" id="1.25.40.10">
    <property type="entry name" value="Tetratricopeptide repeat domain"/>
    <property type="match status" value="1"/>
</dbReference>